<reference evidence="1" key="1">
    <citation type="journal article" date="2023" name="Int. J. Mol. Sci.">
        <title>Metagenomics Revealed a New Genus 'Candidatus Thiocaldithrix dubininis' gen. nov., sp. nov. and a New Species 'Candidatus Thiothrix putei' sp. nov. in the Family Thiotrichaceae, Some Members of Which Have Traits of Both Na+- and H+-Motive Energetics.</title>
        <authorList>
            <person name="Ravin N.V."/>
            <person name="Muntyan M.S."/>
            <person name="Smolyakov D.D."/>
            <person name="Rudenko T.S."/>
            <person name="Beletsky A.V."/>
            <person name="Mardanov A.V."/>
            <person name="Grabovich M.Y."/>
        </authorList>
    </citation>
    <scope>NUCLEOTIDE SEQUENCE</scope>
    <source>
        <strain evidence="1">GKL-01</strain>
    </source>
</reference>
<dbReference type="EMBL" id="CP124755">
    <property type="protein sequence ID" value="WGZ92191.1"/>
    <property type="molecule type" value="Genomic_DNA"/>
</dbReference>
<dbReference type="AlphaFoldDB" id="A0AA95KH35"/>
<gene>
    <name evidence="1" type="ORF">QJT80_06830</name>
</gene>
<sequence>MTKKFVTLNRIEHKTFVSYRSLSAIFGFQSEDAFYDALYRVFNQSPAIASLYFNALLEDAETNEVWLDASACLYLKKFLSMPATQVETFELLLTTLRANEALEVAA</sequence>
<accession>A0AA95KH35</accession>
<name>A0AA95KH35_9GAMM</name>
<dbReference type="KEGG" id="tdu:QJT80_06830"/>
<protein>
    <submittedName>
        <fullName evidence="1">Uncharacterized protein</fullName>
    </submittedName>
</protein>
<proteinExistence type="predicted"/>
<dbReference type="Proteomes" id="UP001300672">
    <property type="component" value="Chromosome"/>
</dbReference>
<evidence type="ECO:0000313" key="1">
    <source>
        <dbReference type="EMBL" id="WGZ92191.1"/>
    </source>
</evidence>
<organism evidence="1">
    <name type="scientific">Candidatus Thiocaldithrix dubininis</name>
    <dbReference type="NCBI Taxonomy" id="3080823"/>
    <lineage>
        <taxon>Bacteria</taxon>
        <taxon>Pseudomonadati</taxon>
        <taxon>Pseudomonadota</taxon>
        <taxon>Gammaproteobacteria</taxon>
        <taxon>Thiotrichales</taxon>
        <taxon>Thiotrichaceae</taxon>
        <taxon>Candidatus Thiocaldithrix</taxon>
    </lineage>
</organism>
<reference evidence="1" key="2">
    <citation type="submission" date="2023-04" db="EMBL/GenBank/DDBJ databases">
        <authorList>
            <person name="Beletskiy A.V."/>
            <person name="Mardanov A.V."/>
            <person name="Ravin N.V."/>
        </authorList>
    </citation>
    <scope>NUCLEOTIDE SEQUENCE</scope>
    <source>
        <strain evidence="1">GKL-01</strain>
    </source>
</reference>